<evidence type="ECO:0000256" key="4">
    <source>
        <dbReference type="ARBA" id="ARBA00023015"/>
    </source>
</evidence>
<feature type="domain" description="BED-type" evidence="7">
    <location>
        <begin position="54"/>
        <end position="116"/>
    </location>
</feature>
<evidence type="ECO:0000313" key="8">
    <source>
        <dbReference type="Proteomes" id="UP000694886"/>
    </source>
</evidence>
<evidence type="ECO:0000256" key="5">
    <source>
        <dbReference type="ARBA" id="ARBA00023163"/>
    </source>
</evidence>
<dbReference type="PANTHER" id="PTHR46481:SF6">
    <property type="entry name" value="ZINC FINGER BED DOMAIN-CONTAINING PROTEIN RICESLEEPER 2-LIKE"/>
    <property type="match status" value="1"/>
</dbReference>
<keyword evidence="4" id="KW-0805">Transcription regulation</keyword>
<protein>
    <submittedName>
        <fullName evidence="9">Zinc finger BED domain-containing protein DAYSLEEPER-like</fullName>
    </submittedName>
</protein>
<evidence type="ECO:0000259" key="7">
    <source>
        <dbReference type="PROSITE" id="PS50808"/>
    </source>
</evidence>
<evidence type="ECO:0000256" key="2">
    <source>
        <dbReference type="ARBA" id="ARBA00022771"/>
    </source>
</evidence>
<accession>A0AB32VUH3</accession>
<keyword evidence="5" id="KW-0804">Transcription</keyword>
<dbReference type="PANTHER" id="PTHR46481">
    <property type="entry name" value="ZINC FINGER BED DOMAIN-CONTAINING PROTEIN 4"/>
    <property type="match status" value="1"/>
</dbReference>
<dbReference type="AlphaFoldDB" id="A0AB32VUH3"/>
<evidence type="ECO:0000256" key="6">
    <source>
        <dbReference type="PROSITE-ProRule" id="PRU00027"/>
    </source>
</evidence>
<dbReference type="SUPFAM" id="SSF57667">
    <property type="entry name" value="beta-beta-alpha zinc fingers"/>
    <property type="match status" value="1"/>
</dbReference>
<keyword evidence="2 6" id="KW-0863">Zinc-finger</keyword>
<dbReference type="InterPro" id="IPR003656">
    <property type="entry name" value="Znf_BED"/>
</dbReference>
<evidence type="ECO:0000313" key="9">
    <source>
        <dbReference type="RefSeq" id="XP_017970388.1"/>
    </source>
</evidence>
<proteinExistence type="predicted"/>
<dbReference type="Gramene" id="Tc02v2_t016520.1">
    <property type="protein sequence ID" value="Tc02v2_p016520.1"/>
    <property type="gene ID" value="Tc02v2_g016520"/>
</dbReference>
<dbReference type="GO" id="GO:0008270">
    <property type="term" value="F:zinc ion binding"/>
    <property type="evidence" value="ECO:0007669"/>
    <property type="project" value="UniProtKB-KW"/>
</dbReference>
<organism evidence="8 9">
    <name type="scientific">Theobroma cacao</name>
    <name type="common">Cacao</name>
    <name type="synonym">Cocoa</name>
    <dbReference type="NCBI Taxonomy" id="3641"/>
    <lineage>
        <taxon>Eukaryota</taxon>
        <taxon>Viridiplantae</taxon>
        <taxon>Streptophyta</taxon>
        <taxon>Embryophyta</taxon>
        <taxon>Tracheophyta</taxon>
        <taxon>Spermatophyta</taxon>
        <taxon>Magnoliopsida</taxon>
        <taxon>eudicotyledons</taxon>
        <taxon>Gunneridae</taxon>
        <taxon>Pentapetalae</taxon>
        <taxon>rosids</taxon>
        <taxon>malvids</taxon>
        <taxon>Malvales</taxon>
        <taxon>Malvaceae</taxon>
        <taxon>Byttnerioideae</taxon>
        <taxon>Theobroma</taxon>
    </lineage>
</organism>
<name>A0AB32VUH3_THECC</name>
<dbReference type="InterPro" id="IPR036236">
    <property type="entry name" value="Znf_C2H2_sf"/>
</dbReference>
<reference evidence="8" key="1">
    <citation type="journal article" date="1997" name="Nucleic Acids Res.">
        <title>tRNAscan-SE: a program for improved detection of transfer RNA genes in genomic sequence.</title>
        <authorList>
            <person name="Lowe T.M."/>
            <person name="Eddy S.R."/>
        </authorList>
    </citation>
    <scope>NUCLEOTIDE SEQUENCE [LARGE SCALE GENOMIC DNA]</scope>
    <source>
        <strain evidence="8">r\B97-61/B2</strain>
    </source>
</reference>
<dbReference type="InterPro" id="IPR052035">
    <property type="entry name" value="ZnF_BED_domain_contain"/>
</dbReference>
<reference evidence="9" key="2">
    <citation type="submission" date="2025-08" db="UniProtKB">
        <authorList>
            <consortium name="RefSeq"/>
        </authorList>
    </citation>
    <scope>IDENTIFICATION</scope>
</reference>
<dbReference type="Proteomes" id="UP000694886">
    <property type="component" value="Chromosome 2"/>
</dbReference>
<dbReference type="GO" id="GO:0003677">
    <property type="term" value="F:DNA binding"/>
    <property type="evidence" value="ECO:0007669"/>
    <property type="project" value="InterPro"/>
</dbReference>
<dbReference type="GeneID" id="108660646"/>
<dbReference type="Pfam" id="PF02892">
    <property type="entry name" value="zf-BED"/>
    <property type="match status" value="1"/>
</dbReference>
<dbReference type="SMART" id="SM00614">
    <property type="entry name" value="ZnF_BED"/>
    <property type="match status" value="1"/>
</dbReference>
<keyword evidence="3" id="KW-0862">Zinc</keyword>
<dbReference type="RefSeq" id="XP_017970388.1">
    <property type="nucleotide sequence ID" value="XM_018114899.1"/>
</dbReference>
<gene>
    <name evidence="9" type="primary">LOC108660646</name>
</gene>
<sequence length="234" mass="27033">MLAIVEPVSLMESNNINVSFESNVHFLEESDDCLQIEQLGATDEKKPCQSKNRKLTSKLWTFFERLLEKNSSDGKSKVKCKLCGYILNYESKYGTGNLKRHNDNCVRKDTRDIGQMIFSKEHNSMLMRSSKFDLEKFRELVVAAIVMHNLPLSFVEYIGTKSMLSYLREDVVLISRNTVKADIIKMHKREKCKIQSLLQESPGRICLTFDLWTSVVTDGYMCLTAHFVNKNWVL</sequence>
<evidence type="ECO:0000256" key="3">
    <source>
        <dbReference type="ARBA" id="ARBA00022833"/>
    </source>
</evidence>
<keyword evidence="1" id="KW-0479">Metal-binding</keyword>
<dbReference type="PROSITE" id="PS50808">
    <property type="entry name" value="ZF_BED"/>
    <property type="match status" value="1"/>
</dbReference>
<dbReference type="KEGG" id="tcc:108660646"/>
<evidence type="ECO:0000256" key="1">
    <source>
        <dbReference type="ARBA" id="ARBA00022723"/>
    </source>
</evidence>